<dbReference type="InParanoid" id="I7M7H5"/>
<keyword evidence="3" id="KW-1185">Reference proteome</keyword>
<dbReference type="AlphaFoldDB" id="I7M7H5"/>
<reference evidence="3" key="1">
    <citation type="journal article" date="2006" name="PLoS Biol.">
        <title>Macronuclear genome sequence of the ciliate Tetrahymena thermophila, a model eukaryote.</title>
        <authorList>
            <person name="Eisen J.A."/>
            <person name="Coyne R.S."/>
            <person name="Wu M."/>
            <person name="Wu D."/>
            <person name="Thiagarajan M."/>
            <person name="Wortman J.R."/>
            <person name="Badger J.H."/>
            <person name="Ren Q."/>
            <person name="Amedeo P."/>
            <person name="Jones K.M."/>
            <person name="Tallon L.J."/>
            <person name="Delcher A.L."/>
            <person name="Salzberg S.L."/>
            <person name="Silva J.C."/>
            <person name="Haas B.J."/>
            <person name="Majoros W.H."/>
            <person name="Farzad M."/>
            <person name="Carlton J.M."/>
            <person name="Smith R.K. Jr."/>
            <person name="Garg J."/>
            <person name="Pearlman R.E."/>
            <person name="Karrer K.M."/>
            <person name="Sun L."/>
            <person name="Manning G."/>
            <person name="Elde N.C."/>
            <person name="Turkewitz A.P."/>
            <person name="Asai D.J."/>
            <person name="Wilkes D.E."/>
            <person name="Wang Y."/>
            <person name="Cai H."/>
            <person name="Collins K."/>
            <person name="Stewart B.A."/>
            <person name="Lee S.R."/>
            <person name="Wilamowska K."/>
            <person name="Weinberg Z."/>
            <person name="Ruzzo W.L."/>
            <person name="Wloga D."/>
            <person name="Gaertig J."/>
            <person name="Frankel J."/>
            <person name="Tsao C.-C."/>
            <person name="Gorovsky M.A."/>
            <person name="Keeling P.J."/>
            <person name="Waller R.F."/>
            <person name="Patron N.J."/>
            <person name="Cherry J.M."/>
            <person name="Stover N.A."/>
            <person name="Krieger C.J."/>
            <person name="del Toro C."/>
            <person name="Ryder H.F."/>
            <person name="Williamson S.C."/>
            <person name="Barbeau R.A."/>
            <person name="Hamilton E.P."/>
            <person name="Orias E."/>
        </authorList>
    </citation>
    <scope>NUCLEOTIDE SEQUENCE [LARGE SCALE GENOMIC DNA]</scope>
    <source>
        <strain evidence="3">SB210</strain>
    </source>
</reference>
<evidence type="ECO:0000256" key="1">
    <source>
        <dbReference type="SAM" id="Phobius"/>
    </source>
</evidence>
<gene>
    <name evidence="2" type="ORF">TTHERM_00398070</name>
</gene>
<dbReference type="KEGG" id="tet:TTHERM_00398070"/>
<proteinExistence type="predicted"/>
<keyword evidence="1 2" id="KW-0812">Transmembrane</keyword>
<dbReference type="EMBL" id="GG662719">
    <property type="protein sequence ID" value="EAR93737.1"/>
    <property type="molecule type" value="Genomic_DNA"/>
</dbReference>
<evidence type="ECO:0000313" key="2">
    <source>
        <dbReference type="EMBL" id="EAR93737.1"/>
    </source>
</evidence>
<dbReference type="GeneID" id="7846661"/>
<protein>
    <submittedName>
        <fullName evidence="2">Transmembrane protein, putative</fullName>
    </submittedName>
</protein>
<dbReference type="Proteomes" id="UP000009168">
    <property type="component" value="Unassembled WGS sequence"/>
</dbReference>
<keyword evidence="1" id="KW-0472">Membrane</keyword>
<keyword evidence="1" id="KW-1133">Transmembrane helix</keyword>
<feature type="transmembrane region" description="Helical" evidence="1">
    <location>
        <begin position="307"/>
        <end position="332"/>
    </location>
</feature>
<dbReference type="RefSeq" id="XP_001013982.1">
    <property type="nucleotide sequence ID" value="XM_001013982.3"/>
</dbReference>
<sequence>MLESTATPMLLKNRNRPGFSMLNQIKMNENSLDHQSRSNNHAFEINKGNSLQYLKELSAQKKIDFANLNKKEGGDKRVTWSPFITQNNLIQNNRDHKSEGISDLMQSNKENYQNIINNNNKNNVQEFLQSALKQKQKNKVTFKDDILETEKAIQNKFLATQNQQQNKQKSASQSYPELFKNYAQKLDRYQHYQQPQYQNQEIFHENIEKSYIQNHDQIPEWSSDALQIAKSAIRKNQIFTKAKFISLSFGFAVAIILLCSLFISFKTLKLFKIFVLIGAVISLRTLVYEDQFQNVMKDLGLKDLGILASIAMIEFFCMMGFASEIFAAILPSHLQLEIFWVVPSGFLALMETIIYWRKSQQNKINEEFLNIKCNTFEILKDSLKQYFQSFQFLKDAVTQAISSALIVTCCYYSKIYYHEQQLMQNQYFKKEMLFNLNTFPEILLDDYYIYIICISILCKIIVQFSLNFNYELMRYSVVSYLGNYICFQPLYTIVFKYPIAFSDFIQHEAMKYWYAYQTVPLSQVIERTQFSKNLTENENKVLDTIFEFISKEMNNTLIALASNDQESFQKKRDITSFFIKNRKIQTLLKKQRFLQSILKFTLMIISNSAKVFNLKVVDFIQTTSSTLDQLIQLFEKQGNYFTAEIADIIILKKEVVSNIQYIYTKMNSTVKSQNLSAIALSIMIDSNHIYNEYDLDSKFVC</sequence>
<feature type="transmembrane region" description="Helical" evidence="1">
    <location>
        <begin position="338"/>
        <end position="356"/>
    </location>
</feature>
<evidence type="ECO:0000313" key="3">
    <source>
        <dbReference type="Proteomes" id="UP000009168"/>
    </source>
</evidence>
<feature type="transmembrane region" description="Helical" evidence="1">
    <location>
        <begin position="447"/>
        <end position="466"/>
    </location>
</feature>
<dbReference type="HOGENOM" id="CLU_393584_0_0_1"/>
<organism evidence="2 3">
    <name type="scientific">Tetrahymena thermophila (strain SB210)</name>
    <dbReference type="NCBI Taxonomy" id="312017"/>
    <lineage>
        <taxon>Eukaryota</taxon>
        <taxon>Sar</taxon>
        <taxon>Alveolata</taxon>
        <taxon>Ciliophora</taxon>
        <taxon>Intramacronucleata</taxon>
        <taxon>Oligohymenophorea</taxon>
        <taxon>Hymenostomatida</taxon>
        <taxon>Tetrahymenina</taxon>
        <taxon>Tetrahymenidae</taxon>
        <taxon>Tetrahymena</taxon>
    </lineage>
</organism>
<feature type="transmembrane region" description="Helical" evidence="1">
    <location>
        <begin position="270"/>
        <end position="287"/>
    </location>
</feature>
<name>I7M7H5_TETTS</name>
<accession>I7M7H5</accession>
<feature type="transmembrane region" description="Helical" evidence="1">
    <location>
        <begin position="244"/>
        <end position="264"/>
    </location>
</feature>